<dbReference type="AlphaFoldDB" id="A0A8T0E7P0"/>
<evidence type="ECO:0000313" key="1">
    <source>
        <dbReference type="EMBL" id="KAF8767793.1"/>
    </source>
</evidence>
<comment type="caution">
    <text evidence="1">The sequence shown here is derived from an EMBL/GenBank/DDBJ whole genome shotgun (WGS) entry which is preliminary data.</text>
</comment>
<protein>
    <submittedName>
        <fullName evidence="1">Uncharacterized protein</fullName>
    </submittedName>
</protein>
<name>A0A8T0E7P0_ARGBR</name>
<accession>A0A8T0E7P0</accession>
<reference evidence="1" key="2">
    <citation type="submission" date="2020-06" db="EMBL/GenBank/DDBJ databases">
        <authorList>
            <person name="Sheffer M."/>
        </authorList>
    </citation>
    <scope>NUCLEOTIDE SEQUENCE</scope>
</reference>
<evidence type="ECO:0000313" key="2">
    <source>
        <dbReference type="Proteomes" id="UP000807504"/>
    </source>
</evidence>
<sequence>MKAEVSNLAYQTEIHLKSKQRSHNPDKSRLAYKRSVSFVYVWGEMWGSFCRCGLCVLRGTNVGHLSVWVMRVCEGRMWGFCRCGLCVCARDECGASVGVGYACVRGTNVGLLSVWVMRVCEGRMSGLLSVWVMVCARDECGASVGVGYVCMRGTNVGLLSVWVVCVCEGRMWGLGNVWKLSALSALYVDCCMSFLFWQR</sequence>
<organism evidence="1 2">
    <name type="scientific">Argiope bruennichi</name>
    <name type="common">Wasp spider</name>
    <name type="synonym">Aranea bruennichi</name>
    <dbReference type="NCBI Taxonomy" id="94029"/>
    <lineage>
        <taxon>Eukaryota</taxon>
        <taxon>Metazoa</taxon>
        <taxon>Ecdysozoa</taxon>
        <taxon>Arthropoda</taxon>
        <taxon>Chelicerata</taxon>
        <taxon>Arachnida</taxon>
        <taxon>Araneae</taxon>
        <taxon>Araneomorphae</taxon>
        <taxon>Entelegynae</taxon>
        <taxon>Araneoidea</taxon>
        <taxon>Araneidae</taxon>
        <taxon>Argiope</taxon>
    </lineage>
</organism>
<dbReference type="EMBL" id="JABXBU010002230">
    <property type="protein sequence ID" value="KAF8767793.1"/>
    <property type="molecule type" value="Genomic_DNA"/>
</dbReference>
<dbReference type="Proteomes" id="UP000807504">
    <property type="component" value="Unassembled WGS sequence"/>
</dbReference>
<gene>
    <name evidence="1" type="ORF">HNY73_020689</name>
</gene>
<proteinExistence type="predicted"/>
<reference evidence="1" key="1">
    <citation type="journal article" date="2020" name="bioRxiv">
        <title>Chromosome-level reference genome of the European wasp spider Argiope bruennichi: a resource for studies on range expansion and evolutionary adaptation.</title>
        <authorList>
            <person name="Sheffer M.M."/>
            <person name="Hoppe A."/>
            <person name="Krehenwinkel H."/>
            <person name="Uhl G."/>
            <person name="Kuss A.W."/>
            <person name="Jensen L."/>
            <person name="Jensen C."/>
            <person name="Gillespie R.G."/>
            <person name="Hoff K.J."/>
            <person name="Prost S."/>
        </authorList>
    </citation>
    <scope>NUCLEOTIDE SEQUENCE</scope>
</reference>
<keyword evidence="2" id="KW-1185">Reference proteome</keyword>